<accession>A0A399NUE4</accession>
<feature type="compositionally biased region" description="Basic and acidic residues" evidence="1">
    <location>
        <begin position="45"/>
        <end position="73"/>
    </location>
</feature>
<sequence length="73" mass="7584">VAGSRPGIAARGTPPGTGPEAEGAAAARRGTDEDATDDAGSARPTPDRRAEQAGQQSDHDTWTPPTREREPDY</sequence>
<dbReference type="AlphaFoldDB" id="A0A399NUE4"/>
<comment type="caution">
    <text evidence="2">The sequence shown here is derived from an EMBL/GenBank/DDBJ whole genome shotgun (WGS) entry which is preliminary data.</text>
</comment>
<organism evidence="2 3">
    <name type="scientific">Clavibacter michiganensis subsp. insidiosus</name>
    <dbReference type="NCBI Taxonomy" id="33014"/>
    <lineage>
        <taxon>Bacteria</taxon>
        <taxon>Bacillati</taxon>
        <taxon>Actinomycetota</taxon>
        <taxon>Actinomycetes</taxon>
        <taxon>Micrococcales</taxon>
        <taxon>Microbacteriaceae</taxon>
        <taxon>Clavibacter</taxon>
    </lineage>
</organism>
<evidence type="ECO:0000313" key="3">
    <source>
        <dbReference type="Proteomes" id="UP000266634"/>
    </source>
</evidence>
<feature type="non-terminal residue" evidence="2">
    <location>
        <position position="1"/>
    </location>
</feature>
<evidence type="ECO:0000256" key="1">
    <source>
        <dbReference type="SAM" id="MobiDB-lite"/>
    </source>
</evidence>
<reference evidence="2 3" key="1">
    <citation type="submission" date="2018-08" db="EMBL/GenBank/DDBJ databases">
        <title>Genome Sequence of Clavibacter michiganensis Subspecies type strains, and the Atypical Peach-Colored Strains Isolated from Tomato.</title>
        <authorList>
            <person name="Osdaghi E."/>
            <person name="Portier P."/>
            <person name="Briand M."/>
            <person name="Jacques M.-A."/>
        </authorList>
    </citation>
    <scope>NUCLEOTIDE SEQUENCE [LARGE SCALE GENOMIC DNA]</scope>
    <source>
        <strain evidence="2 3">CFBP 6488</strain>
    </source>
</reference>
<name>A0A399NUE4_9MICO</name>
<dbReference type="Proteomes" id="UP000266634">
    <property type="component" value="Unassembled WGS sequence"/>
</dbReference>
<feature type="region of interest" description="Disordered" evidence="1">
    <location>
        <begin position="1"/>
        <end position="73"/>
    </location>
</feature>
<evidence type="ECO:0000313" key="2">
    <source>
        <dbReference type="EMBL" id="RII97803.1"/>
    </source>
</evidence>
<protein>
    <submittedName>
        <fullName evidence="2">Cation:proton antiporter</fullName>
    </submittedName>
</protein>
<feature type="compositionally biased region" description="Low complexity" evidence="1">
    <location>
        <begin position="1"/>
        <end position="28"/>
    </location>
</feature>
<gene>
    <name evidence="2" type="ORF">DZF93_19975</name>
</gene>
<proteinExistence type="predicted"/>
<dbReference type="EMBL" id="QWEA01001614">
    <property type="protein sequence ID" value="RII97803.1"/>
    <property type="molecule type" value="Genomic_DNA"/>
</dbReference>